<dbReference type="InterPro" id="IPR002898">
    <property type="entry name" value="MotA_ExbB_proton_chnl"/>
</dbReference>
<name>A0A0H3FYV6_ZYMMA</name>
<dbReference type="InterPro" id="IPR047055">
    <property type="entry name" value="MotA-like"/>
</dbReference>
<feature type="transmembrane region" description="Helical" evidence="7">
    <location>
        <begin position="163"/>
        <end position="185"/>
    </location>
</feature>
<organism evidence="9 10">
    <name type="scientific">Zymomonas mobilis subsp. mobilis (strain ATCC 10988 / DSM 424 / LMG 404 / NCIMB 8938 / NRRL B-806 / ZM1)</name>
    <dbReference type="NCBI Taxonomy" id="555217"/>
    <lineage>
        <taxon>Bacteria</taxon>
        <taxon>Pseudomonadati</taxon>
        <taxon>Pseudomonadota</taxon>
        <taxon>Alphaproteobacteria</taxon>
        <taxon>Sphingomonadales</taxon>
        <taxon>Zymomonadaceae</taxon>
        <taxon>Zymomonas</taxon>
    </lineage>
</organism>
<evidence type="ECO:0000256" key="6">
    <source>
        <dbReference type="RuleBase" id="RU004057"/>
    </source>
</evidence>
<dbReference type="Proteomes" id="UP000001494">
    <property type="component" value="Chromosome"/>
</dbReference>
<sequence length="231" mass="25378" precursor="true">MYLLTSVSHFFDAAAFLLVLVGSFLIALFRSTAADILRAFKAFQPLLTAKPEHDGEVADRALQAVLQQTKAKGIATADRIDITFAPLFLQKAVGRLTDCRDPDDFRQWITGQLEKRKNRHQGAINFWYIVGDVAPSVAMIGTVVGLVNMFSHLSDVNSLGPSMAMAILTTLYGLCLSTLIAAPIAGRLEYLSDMEGQWWKRVADTLISSVTDELKPPVIKLPPVKTSIIED</sequence>
<dbReference type="AlphaFoldDB" id="A0A0H3FYV6"/>
<reference evidence="9 10" key="1">
    <citation type="journal article" date="2011" name="J. Bacteriol.">
        <title>Genome sequence of the ethanol-producing Zymomonas mobilis subsp. mobilis lectotype strain ATCC 10988.</title>
        <authorList>
            <person name="Pappas K.M."/>
            <person name="Kouvelis V.N."/>
            <person name="Saunders E."/>
            <person name="Brettin T.S."/>
            <person name="Bruce D."/>
            <person name="Detter C."/>
            <person name="Balakireva M."/>
            <person name="Han C.S."/>
            <person name="Savvakis G."/>
            <person name="Kyrpides N.C."/>
            <person name="Typas M.A."/>
        </authorList>
    </citation>
    <scope>NUCLEOTIDE SEQUENCE [LARGE SCALE GENOMIC DNA]</scope>
    <source>
        <strain evidence="10">ATCC 10988 / DSM 424 / CCUG 17860 / LMG 404 / NCIMB 8938 / NRRL B-806 / ZM1</strain>
    </source>
</reference>
<dbReference type="PANTHER" id="PTHR30433">
    <property type="entry name" value="CHEMOTAXIS PROTEIN MOTA"/>
    <property type="match status" value="1"/>
</dbReference>
<dbReference type="GO" id="GO:0005886">
    <property type="term" value="C:plasma membrane"/>
    <property type="evidence" value="ECO:0007669"/>
    <property type="project" value="UniProtKB-SubCell"/>
</dbReference>
<feature type="domain" description="MotA/TolQ/ExbB proton channel" evidence="8">
    <location>
        <begin position="88"/>
        <end position="194"/>
    </location>
</feature>
<dbReference type="eggNOG" id="COG1291">
    <property type="taxonomic scope" value="Bacteria"/>
</dbReference>
<comment type="subcellular location">
    <subcellularLocation>
        <location evidence="1">Cell membrane</location>
        <topology evidence="1">Multi-pass membrane protein</topology>
    </subcellularLocation>
    <subcellularLocation>
        <location evidence="6">Membrane</location>
        <topology evidence="6">Multi-pass membrane protein</topology>
    </subcellularLocation>
</comment>
<evidence type="ECO:0000313" key="10">
    <source>
        <dbReference type="Proteomes" id="UP000001494"/>
    </source>
</evidence>
<dbReference type="GO" id="GO:0071978">
    <property type="term" value="P:bacterial-type flagellum-dependent swarming motility"/>
    <property type="evidence" value="ECO:0007669"/>
    <property type="project" value="InterPro"/>
</dbReference>
<keyword evidence="5 7" id="KW-0472">Membrane</keyword>
<dbReference type="GO" id="GO:0006935">
    <property type="term" value="P:chemotaxis"/>
    <property type="evidence" value="ECO:0007669"/>
    <property type="project" value="InterPro"/>
</dbReference>
<keyword evidence="3 7" id="KW-0812">Transmembrane</keyword>
<feature type="transmembrane region" description="Helical" evidence="7">
    <location>
        <begin position="6"/>
        <end position="29"/>
    </location>
</feature>
<protein>
    <submittedName>
        <fullName evidence="9">MotA/TolQ/ExbB proton channel</fullName>
    </submittedName>
</protein>
<dbReference type="KEGG" id="zmm:Zmob_1139"/>
<evidence type="ECO:0000256" key="7">
    <source>
        <dbReference type="SAM" id="Phobius"/>
    </source>
</evidence>
<dbReference type="HOGENOM" id="CLU_079895_1_0_5"/>
<dbReference type="EMBL" id="CP002850">
    <property type="protein sequence ID" value="AEH62970.1"/>
    <property type="molecule type" value="Genomic_DNA"/>
</dbReference>
<keyword evidence="2" id="KW-1003">Cell membrane</keyword>
<dbReference type="OrthoDB" id="9806929at2"/>
<keyword evidence="6" id="KW-0653">Protein transport</keyword>
<gene>
    <name evidence="9" type="ordered locus">Zmob_1139</name>
</gene>
<evidence type="ECO:0000256" key="4">
    <source>
        <dbReference type="ARBA" id="ARBA00022989"/>
    </source>
</evidence>
<evidence type="ECO:0000256" key="3">
    <source>
        <dbReference type="ARBA" id="ARBA00022692"/>
    </source>
</evidence>
<evidence type="ECO:0000256" key="2">
    <source>
        <dbReference type="ARBA" id="ARBA00022475"/>
    </source>
</evidence>
<dbReference type="Pfam" id="PF01618">
    <property type="entry name" value="MotA_ExbB"/>
    <property type="match status" value="1"/>
</dbReference>
<proteinExistence type="inferred from homology"/>
<keyword evidence="4 7" id="KW-1133">Transmembrane helix</keyword>
<feature type="transmembrane region" description="Helical" evidence="7">
    <location>
        <begin position="126"/>
        <end position="151"/>
    </location>
</feature>
<dbReference type="GO" id="GO:0015031">
    <property type="term" value="P:protein transport"/>
    <property type="evidence" value="ECO:0007669"/>
    <property type="project" value="UniProtKB-KW"/>
</dbReference>
<evidence type="ECO:0000256" key="5">
    <source>
        <dbReference type="ARBA" id="ARBA00023136"/>
    </source>
</evidence>
<comment type="similarity">
    <text evidence="6">Belongs to the exbB/tolQ family.</text>
</comment>
<accession>A0A0H3FYV6</accession>
<keyword evidence="6" id="KW-0813">Transport</keyword>
<dbReference type="RefSeq" id="WP_011240516.1">
    <property type="nucleotide sequence ID" value="NC_017262.1"/>
</dbReference>
<evidence type="ECO:0000313" key="9">
    <source>
        <dbReference type="EMBL" id="AEH62970.1"/>
    </source>
</evidence>
<dbReference type="PANTHER" id="PTHR30433:SF2">
    <property type="entry name" value="MOTILITY PROTEIN A"/>
    <property type="match status" value="1"/>
</dbReference>
<evidence type="ECO:0000259" key="8">
    <source>
        <dbReference type="Pfam" id="PF01618"/>
    </source>
</evidence>
<evidence type="ECO:0000256" key="1">
    <source>
        <dbReference type="ARBA" id="ARBA00004651"/>
    </source>
</evidence>